<keyword evidence="2" id="KW-1185">Reference proteome</keyword>
<organism evidence="1 2">
    <name type="scientific">Eretmocerus hayati</name>
    <dbReference type="NCBI Taxonomy" id="131215"/>
    <lineage>
        <taxon>Eukaryota</taxon>
        <taxon>Metazoa</taxon>
        <taxon>Ecdysozoa</taxon>
        <taxon>Arthropoda</taxon>
        <taxon>Hexapoda</taxon>
        <taxon>Insecta</taxon>
        <taxon>Pterygota</taxon>
        <taxon>Neoptera</taxon>
        <taxon>Endopterygota</taxon>
        <taxon>Hymenoptera</taxon>
        <taxon>Apocrita</taxon>
        <taxon>Proctotrupomorpha</taxon>
        <taxon>Chalcidoidea</taxon>
        <taxon>Aphelinidae</taxon>
        <taxon>Aphelininae</taxon>
        <taxon>Eretmocerus</taxon>
    </lineage>
</organism>
<comment type="caution">
    <text evidence="1">The sequence shown here is derived from an EMBL/GenBank/DDBJ whole genome shotgun (WGS) entry which is preliminary data.</text>
</comment>
<gene>
    <name evidence="1" type="ORF">QAD02_023863</name>
</gene>
<proteinExistence type="predicted"/>
<protein>
    <submittedName>
        <fullName evidence="1">Uncharacterized protein</fullName>
    </submittedName>
</protein>
<accession>A0ACC2PY55</accession>
<name>A0ACC2PY55_9HYME</name>
<dbReference type="Proteomes" id="UP001239111">
    <property type="component" value="Chromosome 1"/>
</dbReference>
<evidence type="ECO:0000313" key="2">
    <source>
        <dbReference type="Proteomes" id="UP001239111"/>
    </source>
</evidence>
<evidence type="ECO:0000313" key="1">
    <source>
        <dbReference type="EMBL" id="KAJ8688068.1"/>
    </source>
</evidence>
<reference evidence="1" key="1">
    <citation type="submission" date="2023-04" db="EMBL/GenBank/DDBJ databases">
        <title>A chromosome-level genome assembly of the parasitoid wasp Eretmocerus hayati.</title>
        <authorList>
            <person name="Zhong Y."/>
            <person name="Liu S."/>
            <person name="Liu Y."/>
        </authorList>
    </citation>
    <scope>NUCLEOTIDE SEQUENCE</scope>
    <source>
        <strain evidence="1">ZJU_SS_LIU_2023</strain>
    </source>
</reference>
<dbReference type="EMBL" id="CM056741">
    <property type="protein sequence ID" value="KAJ8688068.1"/>
    <property type="molecule type" value="Genomic_DNA"/>
</dbReference>
<sequence length="186" mass="22086">MKYQTKRICLMILSMRLLSQWELHRRQSRERSMKEPYENHVTWRRMKKIFNTGEKVLLAYFQHLGKSLALPTSWVKWSMLKTMIEENKHMNIYRYQELKGSLKQKNEGYACKESPTLSSEDIQGFLVNAPNRDHLADKVYHHVSSHIILNHISTLALSWILQRLVTLNYSIQIWSLNSEILNPDSL</sequence>